<accession>A0AAF0KEJ9</accession>
<reference evidence="1" key="1">
    <citation type="submission" date="2023-05" db="EMBL/GenBank/DDBJ databases">
        <title>Complete genome sequence of Agrobacterium larrymoorei CFBP5477.</title>
        <authorList>
            <person name="Yen H.-C."/>
            <person name="Chou L."/>
            <person name="Lin Y.-C."/>
            <person name="Lai E.-M."/>
            <person name="Kuo C.-H."/>
        </authorList>
    </citation>
    <scope>NUCLEOTIDE SEQUENCE</scope>
    <source>
        <strain evidence="1">CFBP5477</strain>
    </source>
</reference>
<evidence type="ECO:0000313" key="1">
    <source>
        <dbReference type="EMBL" id="WHA41951.1"/>
    </source>
</evidence>
<dbReference type="Gene3D" id="3.10.450.530">
    <property type="entry name" value="Ribonuclease toxin, BrnT, of type II toxin-antitoxin system"/>
    <property type="match status" value="1"/>
</dbReference>
<dbReference type="InterPro" id="IPR038573">
    <property type="entry name" value="BrnT_sf"/>
</dbReference>
<sequence>MEFEFDPAKSASNKDKHGIDFVDAQNLWLDQRRLIAPLVMEGEERYIMIARLHDKIWSTIFTYRGGRVRIISVRRARDKERQHYENDQC</sequence>
<dbReference type="InterPro" id="IPR007460">
    <property type="entry name" value="BrnT_toxin"/>
</dbReference>
<dbReference type="RefSeq" id="WP_137393910.1">
    <property type="nucleotide sequence ID" value="NZ_CP124733.1"/>
</dbReference>
<proteinExistence type="predicted"/>
<evidence type="ECO:0000313" key="2">
    <source>
        <dbReference type="Proteomes" id="UP000298664"/>
    </source>
</evidence>
<dbReference type="Pfam" id="PF04365">
    <property type="entry name" value="BrnT_toxin"/>
    <property type="match status" value="1"/>
</dbReference>
<organism evidence="1 2">
    <name type="scientific">Agrobacterium larrymoorei</name>
    <dbReference type="NCBI Taxonomy" id="160699"/>
    <lineage>
        <taxon>Bacteria</taxon>
        <taxon>Pseudomonadati</taxon>
        <taxon>Pseudomonadota</taxon>
        <taxon>Alphaproteobacteria</taxon>
        <taxon>Hyphomicrobiales</taxon>
        <taxon>Rhizobiaceae</taxon>
        <taxon>Rhizobium/Agrobacterium group</taxon>
        <taxon>Agrobacterium</taxon>
    </lineage>
</organism>
<gene>
    <name evidence="1" type="ORF">CFBP5477_004790</name>
</gene>
<dbReference type="AlphaFoldDB" id="A0AAF0KEJ9"/>
<dbReference type="Proteomes" id="UP000298664">
    <property type="component" value="Chromosome Circular"/>
</dbReference>
<dbReference type="EMBL" id="CP124733">
    <property type="protein sequence ID" value="WHA41951.1"/>
    <property type="molecule type" value="Genomic_DNA"/>
</dbReference>
<name>A0AAF0KEJ9_9HYPH</name>
<protein>
    <submittedName>
        <fullName evidence="1">BrnT family toxin</fullName>
    </submittedName>
</protein>